<dbReference type="PANTHER" id="PTHR36529">
    <property type="entry name" value="SLL1095 PROTEIN"/>
    <property type="match status" value="1"/>
</dbReference>
<comment type="caution">
    <text evidence="1">The sequence shown here is derived from an EMBL/GenBank/DDBJ whole genome shotgun (WGS) entry which is preliminary data.</text>
</comment>
<evidence type="ECO:0000313" key="2">
    <source>
        <dbReference type="Proteomes" id="UP001500567"/>
    </source>
</evidence>
<sequence length="202" mass="21552">MQHLLIFARHPELGRVKTRLAQAIGNEAALVVYEELLAHTRAAAEGLAPAHKTVWFADQAPPADDSADCWTGYEHQTQPAGDLGYRMATAFEVAFAAGATAVVIIGTDCPELGTAHLEAAFQQLHGHDVVLGPAADGGYYLLGMNKLYAALFADKSWSTDSVLTATLADAHALGLRVALLPRLRDVDTAADLVAWRQQVPGE</sequence>
<dbReference type="PANTHER" id="PTHR36529:SF1">
    <property type="entry name" value="GLYCOSYLTRANSFERASE"/>
    <property type="match status" value="1"/>
</dbReference>
<dbReference type="EMBL" id="BAABDJ010000002">
    <property type="protein sequence ID" value="GAA3997573.1"/>
    <property type="molecule type" value="Genomic_DNA"/>
</dbReference>
<dbReference type="NCBIfam" id="TIGR04282">
    <property type="entry name" value="glyco_like_cofC"/>
    <property type="match status" value="1"/>
</dbReference>
<reference evidence="2" key="1">
    <citation type="journal article" date="2019" name="Int. J. Syst. Evol. Microbiol.">
        <title>The Global Catalogue of Microorganisms (GCM) 10K type strain sequencing project: providing services to taxonomists for standard genome sequencing and annotation.</title>
        <authorList>
            <consortium name="The Broad Institute Genomics Platform"/>
            <consortium name="The Broad Institute Genome Sequencing Center for Infectious Disease"/>
            <person name="Wu L."/>
            <person name="Ma J."/>
        </authorList>
    </citation>
    <scope>NUCLEOTIDE SEQUENCE [LARGE SCALE GENOMIC DNA]</scope>
    <source>
        <strain evidence="2">JCM 17224</strain>
    </source>
</reference>
<evidence type="ECO:0000313" key="1">
    <source>
        <dbReference type="EMBL" id="GAA3997573.1"/>
    </source>
</evidence>
<dbReference type="SUPFAM" id="SSF53448">
    <property type="entry name" value="Nucleotide-diphospho-sugar transferases"/>
    <property type="match status" value="1"/>
</dbReference>
<dbReference type="Gene3D" id="3.90.550.10">
    <property type="entry name" value="Spore Coat Polysaccharide Biosynthesis Protein SpsA, Chain A"/>
    <property type="match status" value="1"/>
</dbReference>
<dbReference type="InterPro" id="IPR029044">
    <property type="entry name" value="Nucleotide-diphossugar_trans"/>
</dbReference>
<name>A0ABP7RHI0_9BACT</name>
<dbReference type="InterPro" id="IPR018641">
    <property type="entry name" value="Trfase_1_rSAM/seldom-assoc"/>
</dbReference>
<dbReference type="RefSeq" id="WP_345070812.1">
    <property type="nucleotide sequence ID" value="NZ_BAABDJ010000002.1"/>
</dbReference>
<accession>A0ABP7RHI0</accession>
<dbReference type="Proteomes" id="UP001500567">
    <property type="component" value="Unassembled WGS sequence"/>
</dbReference>
<proteinExistence type="predicted"/>
<organism evidence="1 2">
    <name type="scientific">Hymenobacter fastidiosus</name>
    <dbReference type="NCBI Taxonomy" id="486264"/>
    <lineage>
        <taxon>Bacteria</taxon>
        <taxon>Pseudomonadati</taxon>
        <taxon>Bacteroidota</taxon>
        <taxon>Cytophagia</taxon>
        <taxon>Cytophagales</taxon>
        <taxon>Hymenobacteraceae</taxon>
        <taxon>Hymenobacter</taxon>
    </lineage>
</organism>
<gene>
    <name evidence="1" type="ORF">GCM10022408_05370</name>
</gene>
<keyword evidence="2" id="KW-1185">Reference proteome</keyword>
<protein>
    <submittedName>
        <fullName evidence="1">TIGR04282 family arsenosugar biosynthesis glycosyltransferase</fullName>
    </submittedName>
</protein>
<dbReference type="Pfam" id="PF09837">
    <property type="entry name" value="DUF2064"/>
    <property type="match status" value="1"/>
</dbReference>